<dbReference type="PROSITE" id="PS50222">
    <property type="entry name" value="EF_HAND_2"/>
    <property type="match status" value="1"/>
</dbReference>
<keyword evidence="7" id="KW-0472">Membrane</keyword>
<evidence type="ECO:0000256" key="6">
    <source>
        <dbReference type="ARBA" id="ARBA00022837"/>
    </source>
</evidence>
<dbReference type="GO" id="GO:0012505">
    <property type="term" value="C:endomembrane system"/>
    <property type="evidence" value="ECO:0007669"/>
    <property type="project" value="UniProtKB-SubCell"/>
</dbReference>
<name>A0A8C6SD70_9GOBI</name>
<dbReference type="SUPFAM" id="SSF47473">
    <property type="entry name" value="EF-hand"/>
    <property type="match status" value="1"/>
</dbReference>
<proteinExistence type="predicted"/>
<dbReference type="Gene3D" id="1.10.238.10">
    <property type="entry name" value="EF-hand"/>
    <property type="match status" value="1"/>
</dbReference>
<keyword evidence="5" id="KW-0677">Repeat</keyword>
<evidence type="ECO:0000313" key="9">
    <source>
        <dbReference type="Ensembl" id="ENSNMLP00000005123.1"/>
    </source>
</evidence>
<dbReference type="PANTHER" id="PTHR46735">
    <property type="entry name" value="CALPAIN, SMALL SUBUNIT 1 A-RELATED"/>
    <property type="match status" value="1"/>
</dbReference>
<evidence type="ECO:0000256" key="5">
    <source>
        <dbReference type="ARBA" id="ARBA00022737"/>
    </source>
</evidence>
<evidence type="ECO:0000313" key="10">
    <source>
        <dbReference type="Proteomes" id="UP000694523"/>
    </source>
</evidence>
<keyword evidence="4" id="KW-0479">Metal-binding</keyword>
<evidence type="ECO:0000256" key="2">
    <source>
        <dbReference type="ARBA" id="ARBA00004496"/>
    </source>
</evidence>
<comment type="subcellular location">
    <subcellularLocation>
        <location evidence="2">Cytoplasm</location>
    </subcellularLocation>
    <subcellularLocation>
        <location evidence="1">Endomembrane system</location>
    </subcellularLocation>
</comment>
<dbReference type="InterPro" id="IPR018247">
    <property type="entry name" value="EF_Hand_1_Ca_BS"/>
</dbReference>
<accession>A0A8C6SD70</accession>
<organism evidence="9 10">
    <name type="scientific">Neogobius melanostomus</name>
    <name type="common">round goby</name>
    <dbReference type="NCBI Taxonomy" id="47308"/>
    <lineage>
        <taxon>Eukaryota</taxon>
        <taxon>Metazoa</taxon>
        <taxon>Chordata</taxon>
        <taxon>Craniata</taxon>
        <taxon>Vertebrata</taxon>
        <taxon>Euteleostomi</taxon>
        <taxon>Actinopterygii</taxon>
        <taxon>Neopterygii</taxon>
        <taxon>Teleostei</taxon>
        <taxon>Neoteleostei</taxon>
        <taxon>Acanthomorphata</taxon>
        <taxon>Gobiaria</taxon>
        <taxon>Gobiiformes</taxon>
        <taxon>Gobioidei</taxon>
        <taxon>Gobiidae</taxon>
        <taxon>Benthophilinae</taxon>
        <taxon>Neogobiini</taxon>
        <taxon>Neogobius</taxon>
    </lineage>
</organism>
<keyword evidence="6" id="KW-0106">Calcium</keyword>
<dbReference type="InterPro" id="IPR011992">
    <property type="entry name" value="EF-hand-dom_pair"/>
</dbReference>
<sequence length="119" mass="14039">MYFLFTCSYDGSGKLGLVEFKILWTKIELFLKIYQEKDVDNSGTMSSMEMRGAVEEAGLNHLYLHLFNHLLVSRYSEPNLTIDFDNFTNCLVRLETMRGFRRYINLKLSVFQWLKLSMC</sequence>
<evidence type="ECO:0000256" key="3">
    <source>
        <dbReference type="ARBA" id="ARBA00022490"/>
    </source>
</evidence>
<reference evidence="9" key="1">
    <citation type="submission" date="2025-08" db="UniProtKB">
        <authorList>
            <consortium name="Ensembl"/>
        </authorList>
    </citation>
    <scope>IDENTIFICATION</scope>
</reference>
<evidence type="ECO:0000256" key="7">
    <source>
        <dbReference type="ARBA" id="ARBA00023136"/>
    </source>
</evidence>
<dbReference type="GO" id="GO:0110158">
    <property type="term" value="C:calpain complex"/>
    <property type="evidence" value="ECO:0007669"/>
    <property type="project" value="TreeGrafter"/>
</dbReference>
<dbReference type="GO" id="GO:0005509">
    <property type="term" value="F:calcium ion binding"/>
    <property type="evidence" value="ECO:0007669"/>
    <property type="project" value="InterPro"/>
</dbReference>
<dbReference type="PROSITE" id="PS00018">
    <property type="entry name" value="EF_HAND_1"/>
    <property type="match status" value="1"/>
</dbReference>
<evidence type="ECO:0000256" key="1">
    <source>
        <dbReference type="ARBA" id="ARBA00004308"/>
    </source>
</evidence>
<dbReference type="InterPro" id="IPR002048">
    <property type="entry name" value="EF_hand_dom"/>
</dbReference>
<reference evidence="9" key="2">
    <citation type="submission" date="2025-09" db="UniProtKB">
        <authorList>
            <consortium name="Ensembl"/>
        </authorList>
    </citation>
    <scope>IDENTIFICATION</scope>
</reference>
<keyword evidence="10" id="KW-1185">Reference proteome</keyword>
<dbReference type="Ensembl" id="ENSNMLT00000005880.1">
    <property type="protein sequence ID" value="ENSNMLP00000005123.1"/>
    <property type="gene ID" value="ENSNMLG00000003735.1"/>
</dbReference>
<keyword evidence="3" id="KW-0963">Cytoplasm</keyword>
<dbReference type="PANTHER" id="PTHR46735:SF3">
    <property type="entry name" value="CALPAIN SMALL SUBUNIT 1-RELATED"/>
    <property type="match status" value="1"/>
</dbReference>
<evidence type="ECO:0000256" key="4">
    <source>
        <dbReference type="ARBA" id="ARBA00022723"/>
    </source>
</evidence>
<dbReference type="AlphaFoldDB" id="A0A8C6SD70"/>
<feature type="domain" description="EF-hand" evidence="8">
    <location>
        <begin position="25"/>
        <end position="60"/>
    </location>
</feature>
<dbReference type="Proteomes" id="UP000694523">
    <property type="component" value="Unplaced"/>
</dbReference>
<evidence type="ECO:0000259" key="8">
    <source>
        <dbReference type="PROSITE" id="PS50222"/>
    </source>
</evidence>
<protein>
    <recommendedName>
        <fullName evidence="8">EF-hand domain-containing protein</fullName>
    </recommendedName>
</protein>